<name>A0A210QU93_MIZYE</name>
<comment type="caution">
    <text evidence="2">The sequence shown here is derived from an EMBL/GenBank/DDBJ whole genome shotgun (WGS) entry which is preliminary data.</text>
</comment>
<feature type="region of interest" description="Disordered" evidence="1">
    <location>
        <begin position="41"/>
        <end position="92"/>
    </location>
</feature>
<keyword evidence="3" id="KW-1185">Reference proteome</keyword>
<dbReference type="Proteomes" id="UP000242188">
    <property type="component" value="Unassembled WGS sequence"/>
</dbReference>
<sequence length="212" mass="25034">MNLQEPVDMLSLREKAEHRALSGFAKDRKDNSDYVTQHLKPESQPDFQRSLTLPQLVQSSSPSPRSTRRENPPEFPHPLRSPARRRKPFESKVKLPTFRALNRTFDPIPQFIEPNKKRNYATKSMDFWEKQVTKVVPDRMKFAISNDYQAPPAVWDDRDPYTFSSKSCFYDNKKYVPHRDFKINPEWISESMHVSDYSPAYRTCPLRYGWCC</sequence>
<protein>
    <submittedName>
        <fullName evidence="2">Uncharacterized protein</fullName>
    </submittedName>
</protein>
<reference evidence="2 3" key="1">
    <citation type="journal article" date="2017" name="Nat. Ecol. Evol.">
        <title>Scallop genome provides insights into evolution of bilaterian karyotype and development.</title>
        <authorList>
            <person name="Wang S."/>
            <person name="Zhang J."/>
            <person name="Jiao W."/>
            <person name="Li J."/>
            <person name="Xun X."/>
            <person name="Sun Y."/>
            <person name="Guo X."/>
            <person name="Huan P."/>
            <person name="Dong B."/>
            <person name="Zhang L."/>
            <person name="Hu X."/>
            <person name="Sun X."/>
            <person name="Wang J."/>
            <person name="Zhao C."/>
            <person name="Wang Y."/>
            <person name="Wang D."/>
            <person name="Huang X."/>
            <person name="Wang R."/>
            <person name="Lv J."/>
            <person name="Li Y."/>
            <person name="Zhang Z."/>
            <person name="Liu B."/>
            <person name="Lu W."/>
            <person name="Hui Y."/>
            <person name="Liang J."/>
            <person name="Zhou Z."/>
            <person name="Hou R."/>
            <person name="Li X."/>
            <person name="Liu Y."/>
            <person name="Li H."/>
            <person name="Ning X."/>
            <person name="Lin Y."/>
            <person name="Zhao L."/>
            <person name="Xing Q."/>
            <person name="Dou J."/>
            <person name="Li Y."/>
            <person name="Mao J."/>
            <person name="Guo H."/>
            <person name="Dou H."/>
            <person name="Li T."/>
            <person name="Mu C."/>
            <person name="Jiang W."/>
            <person name="Fu Q."/>
            <person name="Fu X."/>
            <person name="Miao Y."/>
            <person name="Liu J."/>
            <person name="Yu Q."/>
            <person name="Li R."/>
            <person name="Liao H."/>
            <person name="Li X."/>
            <person name="Kong Y."/>
            <person name="Jiang Z."/>
            <person name="Chourrout D."/>
            <person name="Li R."/>
            <person name="Bao Z."/>
        </authorList>
    </citation>
    <scope>NUCLEOTIDE SEQUENCE [LARGE SCALE GENOMIC DNA]</scope>
    <source>
        <strain evidence="2 3">PY_sf001</strain>
    </source>
</reference>
<gene>
    <name evidence="2" type="ORF">KP79_PYT14888</name>
</gene>
<evidence type="ECO:0000313" key="3">
    <source>
        <dbReference type="Proteomes" id="UP000242188"/>
    </source>
</evidence>
<dbReference type="OrthoDB" id="6129155at2759"/>
<organism evidence="2 3">
    <name type="scientific">Mizuhopecten yessoensis</name>
    <name type="common">Japanese scallop</name>
    <name type="synonym">Patinopecten yessoensis</name>
    <dbReference type="NCBI Taxonomy" id="6573"/>
    <lineage>
        <taxon>Eukaryota</taxon>
        <taxon>Metazoa</taxon>
        <taxon>Spiralia</taxon>
        <taxon>Lophotrochozoa</taxon>
        <taxon>Mollusca</taxon>
        <taxon>Bivalvia</taxon>
        <taxon>Autobranchia</taxon>
        <taxon>Pteriomorphia</taxon>
        <taxon>Pectinida</taxon>
        <taxon>Pectinoidea</taxon>
        <taxon>Pectinidae</taxon>
        <taxon>Mizuhopecten</taxon>
    </lineage>
</organism>
<evidence type="ECO:0000256" key="1">
    <source>
        <dbReference type="SAM" id="MobiDB-lite"/>
    </source>
</evidence>
<dbReference type="AlphaFoldDB" id="A0A210QU93"/>
<accession>A0A210QU93</accession>
<dbReference type="EMBL" id="NEDP02001843">
    <property type="protein sequence ID" value="OWF52304.1"/>
    <property type="molecule type" value="Genomic_DNA"/>
</dbReference>
<feature type="compositionally biased region" description="Low complexity" evidence="1">
    <location>
        <begin position="50"/>
        <end position="65"/>
    </location>
</feature>
<proteinExistence type="predicted"/>
<evidence type="ECO:0000313" key="2">
    <source>
        <dbReference type="EMBL" id="OWF52304.1"/>
    </source>
</evidence>